<sequence>MALHTVRWRPGGAVDLAGGERRVFSQEGCVMRVEIRAKSRKLESRGTCIVTSQRLVYLAEAQDAALDTLQIPLERMSAGRYRIPLFSAPYYEAALALQPDNELAMLTISFQEGGGAAFHTHLTRARDQWEVDRNAVEALPLYEPSRGIEAPPRYEDVAET</sequence>
<gene>
    <name evidence="1" type="ORF">MJAP1_001120</name>
</gene>
<dbReference type="GeneID" id="85224769"/>
<evidence type="ECO:0000313" key="1">
    <source>
        <dbReference type="EMBL" id="WFD38172.1"/>
    </source>
</evidence>
<dbReference type="InterPro" id="IPR011993">
    <property type="entry name" value="PH-like_dom_sf"/>
</dbReference>
<dbReference type="Proteomes" id="UP001217754">
    <property type="component" value="Chromosome 1"/>
</dbReference>
<dbReference type="SUPFAM" id="SSF50729">
    <property type="entry name" value="PH domain-like"/>
    <property type="match status" value="1"/>
</dbReference>
<name>A0AAF0J903_9BASI</name>
<dbReference type="EMBL" id="CP119958">
    <property type="protein sequence ID" value="WFD38172.1"/>
    <property type="molecule type" value="Genomic_DNA"/>
</dbReference>
<dbReference type="Gene3D" id="2.30.29.30">
    <property type="entry name" value="Pleckstrin-homology domain (PH domain)/Phosphotyrosine-binding domain (PTB)"/>
    <property type="match status" value="1"/>
</dbReference>
<dbReference type="AlphaFoldDB" id="A0AAF0J903"/>
<accession>A0AAF0J903</accession>
<proteinExistence type="predicted"/>
<evidence type="ECO:0000313" key="2">
    <source>
        <dbReference type="Proteomes" id="UP001217754"/>
    </source>
</evidence>
<organism evidence="1 2">
    <name type="scientific">Malassezia japonica</name>
    <dbReference type="NCBI Taxonomy" id="223818"/>
    <lineage>
        <taxon>Eukaryota</taxon>
        <taxon>Fungi</taxon>
        <taxon>Dikarya</taxon>
        <taxon>Basidiomycota</taxon>
        <taxon>Ustilaginomycotina</taxon>
        <taxon>Malasseziomycetes</taxon>
        <taxon>Malasseziales</taxon>
        <taxon>Malasseziaceae</taxon>
        <taxon>Malassezia</taxon>
    </lineage>
</organism>
<keyword evidence="2" id="KW-1185">Reference proteome</keyword>
<reference evidence="1" key="1">
    <citation type="submission" date="2023-03" db="EMBL/GenBank/DDBJ databases">
        <title>Mating type loci evolution in Malassezia.</title>
        <authorList>
            <person name="Coelho M.A."/>
        </authorList>
    </citation>
    <scope>NUCLEOTIDE SEQUENCE</scope>
    <source>
        <strain evidence="1">CBS 9431</strain>
    </source>
</reference>
<protein>
    <submittedName>
        <fullName evidence="1">Uncharacterized protein</fullName>
    </submittedName>
</protein>
<dbReference type="RefSeq" id="XP_060121069.1">
    <property type="nucleotide sequence ID" value="XM_060265086.1"/>
</dbReference>